<organism evidence="5 6">
    <name type="scientific">Bifidobacterium catenulatum PV20-2</name>
    <dbReference type="NCBI Taxonomy" id="1447716"/>
    <lineage>
        <taxon>Bacteria</taxon>
        <taxon>Bacillati</taxon>
        <taxon>Actinomycetota</taxon>
        <taxon>Actinomycetes</taxon>
        <taxon>Bifidobacteriales</taxon>
        <taxon>Bifidobacteriaceae</taxon>
        <taxon>Bifidobacterium</taxon>
    </lineage>
</organism>
<dbReference type="InterPro" id="IPR027417">
    <property type="entry name" value="P-loop_NTPase"/>
</dbReference>
<accession>A0A0A7I1N3</accession>
<evidence type="ECO:0000256" key="2">
    <source>
        <dbReference type="ARBA" id="ARBA00022741"/>
    </source>
</evidence>
<dbReference type="AlphaFoldDB" id="A0A0A7I1N3"/>
<keyword evidence="1" id="KW-0813">Transport</keyword>
<gene>
    <name evidence="5" type="ORF">AH68_03030</name>
</gene>
<dbReference type="GO" id="GO:0016887">
    <property type="term" value="F:ATP hydrolysis activity"/>
    <property type="evidence" value="ECO:0007669"/>
    <property type="project" value="InterPro"/>
</dbReference>
<evidence type="ECO:0000256" key="3">
    <source>
        <dbReference type="ARBA" id="ARBA00022840"/>
    </source>
</evidence>
<dbReference type="InterPro" id="IPR050166">
    <property type="entry name" value="ABC_transporter_ATP-bind"/>
</dbReference>
<dbReference type="OrthoDB" id="4425833at2"/>
<dbReference type="InterPro" id="IPR003593">
    <property type="entry name" value="AAA+_ATPase"/>
</dbReference>
<evidence type="ECO:0000259" key="4">
    <source>
        <dbReference type="PROSITE" id="PS50893"/>
    </source>
</evidence>
<dbReference type="InterPro" id="IPR017871">
    <property type="entry name" value="ABC_transporter-like_CS"/>
</dbReference>
<dbReference type="Proteomes" id="UP000030625">
    <property type="component" value="Chromosome"/>
</dbReference>
<keyword evidence="3" id="KW-0067">ATP-binding</keyword>
<dbReference type="SMART" id="SM00382">
    <property type="entry name" value="AAA"/>
    <property type="match status" value="1"/>
</dbReference>
<protein>
    <submittedName>
        <fullName evidence="5">ABC transporter</fullName>
    </submittedName>
</protein>
<dbReference type="KEGG" id="bka:AH68_03030"/>
<dbReference type="PROSITE" id="PS50893">
    <property type="entry name" value="ABC_TRANSPORTER_2"/>
    <property type="match status" value="1"/>
</dbReference>
<name>A0A0A7I1N3_9BIFI</name>
<evidence type="ECO:0000313" key="6">
    <source>
        <dbReference type="Proteomes" id="UP000030625"/>
    </source>
</evidence>
<dbReference type="PANTHER" id="PTHR42788:SF13">
    <property type="entry name" value="ALIPHATIC SULFONATES IMPORT ATP-BINDING PROTEIN SSUB"/>
    <property type="match status" value="1"/>
</dbReference>
<evidence type="ECO:0000256" key="1">
    <source>
        <dbReference type="ARBA" id="ARBA00022448"/>
    </source>
</evidence>
<dbReference type="EMBL" id="CP007456">
    <property type="protein sequence ID" value="AIZ14193.1"/>
    <property type="molecule type" value="Genomic_DNA"/>
</dbReference>
<dbReference type="PROSITE" id="PS00211">
    <property type="entry name" value="ABC_TRANSPORTER_1"/>
    <property type="match status" value="1"/>
</dbReference>
<keyword evidence="2" id="KW-0547">Nucleotide-binding</keyword>
<dbReference type="RefSeq" id="WP_034255067.1">
    <property type="nucleotide sequence ID" value="NZ_CP007456.1"/>
</dbReference>
<reference evidence="5 6" key="1">
    <citation type="journal article" date="2015" name="Genome Announc.">
        <title>Complete and Assembled Genome Sequence of Bifidobacterium kashiwanohense PV20-2, Isolated from the Feces of an Anemic Kenyan Infant.</title>
        <authorList>
            <person name="Vazquez-Gutierrez P."/>
            <person name="Lacroix C."/>
            <person name="Chassard C."/>
            <person name="Klumpp J."/>
            <person name="Jans C."/>
            <person name="Stevens M.J."/>
        </authorList>
    </citation>
    <scope>NUCLEOTIDE SEQUENCE [LARGE SCALE GENOMIC DNA]</scope>
    <source>
        <strain evidence="5 6">PV20-2</strain>
    </source>
</reference>
<dbReference type="Gene3D" id="3.40.50.300">
    <property type="entry name" value="P-loop containing nucleotide triphosphate hydrolases"/>
    <property type="match status" value="1"/>
</dbReference>
<dbReference type="GO" id="GO:0005524">
    <property type="term" value="F:ATP binding"/>
    <property type="evidence" value="ECO:0007669"/>
    <property type="project" value="UniProtKB-KW"/>
</dbReference>
<dbReference type="HOGENOM" id="CLU_000604_1_22_11"/>
<dbReference type="Pfam" id="PF00005">
    <property type="entry name" value="ABC_tran"/>
    <property type="match status" value="1"/>
</dbReference>
<feature type="domain" description="ABC transporter" evidence="4">
    <location>
        <begin position="3"/>
        <end position="198"/>
    </location>
</feature>
<sequence length="200" mass="22106">MRIELDHIGHRYSDGPWLFHDLNATLIPGHVYALTGPSGSGKSTLLGILAGWIRPANGNVIAQNVISMRWVFQNPYGTPQRTVLDHVVLPLLARGLTRAQAEREAIPLLRRFGLEGLRNHRFSELSGGEAQRLMLARAVISHPSLMLVDEPTAQLDIRTAATVSDALARIAQFDTIVVVATHDSRTRDACTDIINLEFFQ</sequence>
<dbReference type="STRING" id="1447716.AH68_03030"/>
<proteinExistence type="predicted"/>
<dbReference type="PANTHER" id="PTHR42788">
    <property type="entry name" value="TAURINE IMPORT ATP-BINDING PROTEIN-RELATED"/>
    <property type="match status" value="1"/>
</dbReference>
<dbReference type="SUPFAM" id="SSF52540">
    <property type="entry name" value="P-loop containing nucleoside triphosphate hydrolases"/>
    <property type="match status" value="1"/>
</dbReference>
<dbReference type="InterPro" id="IPR003439">
    <property type="entry name" value="ABC_transporter-like_ATP-bd"/>
</dbReference>
<evidence type="ECO:0000313" key="5">
    <source>
        <dbReference type="EMBL" id="AIZ14193.1"/>
    </source>
</evidence>